<evidence type="ECO:0000256" key="4">
    <source>
        <dbReference type="ARBA" id="ARBA00022723"/>
    </source>
</evidence>
<reference evidence="14 15" key="1">
    <citation type="journal article" date="2023" name="Elife">
        <title>Identification of key yeast species and microbe-microbe interactions impacting larval growth of Drosophila in the wild.</title>
        <authorList>
            <person name="Mure A."/>
            <person name="Sugiura Y."/>
            <person name="Maeda R."/>
            <person name="Honda K."/>
            <person name="Sakurai N."/>
            <person name="Takahashi Y."/>
            <person name="Watada M."/>
            <person name="Katoh T."/>
            <person name="Gotoh A."/>
            <person name="Gotoh Y."/>
            <person name="Taniguchi I."/>
            <person name="Nakamura K."/>
            <person name="Hayashi T."/>
            <person name="Katayama T."/>
            <person name="Uemura T."/>
            <person name="Hattori Y."/>
        </authorList>
    </citation>
    <scope>NUCLEOTIDE SEQUENCE [LARGE SCALE GENOMIC DNA]</scope>
    <source>
        <strain evidence="14 15">SB-73</strain>
    </source>
</reference>
<comment type="caution">
    <text evidence="14">The sequence shown here is derived from an EMBL/GenBank/DDBJ whole genome shotgun (WGS) entry which is preliminary data.</text>
</comment>
<name>A0AAV5RK45_STABA</name>
<dbReference type="GO" id="GO:0045039">
    <property type="term" value="P:protein insertion into mitochondrial inner membrane"/>
    <property type="evidence" value="ECO:0007669"/>
    <property type="project" value="TreeGrafter"/>
</dbReference>
<dbReference type="GO" id="GO:0046872">
    <property type="term" value="F:metal ion binding"/>
    <property type="evidence" value="ECO:0007669"/>
    <property type="project" value="UniProtKB-KW"/>
</dbReference>
<protein>
    <recommendedName>
        <fullName evidence="12">Mitochondrial import inner membrane translocase subunit</fullName>
    </recommendedName>
</protein>
<dbReference type="Proteomes" id="UP001362899">
    <property type="component" value="Unassembled WGS sequence"/>
</dbReference>
<evidence type="ECO:0000256" key="9">
    <source>
        <dbReference type="ARBA" id="ARBA00023128"/>
    </source>
</evidence>
<dbReference type="AlphaFoldDB" id="A0AAV5RK45"/>
<evidence type="ECO:0000259" key="13">
    <source>
        <dbReference type="Pfam" id="PF02953"/>
    </source>
</evidence>
<organism evidence="14 15">
    <name type="scientific">Starmerella bacillaris</name>
    <name type="common">Yeast</name>
    <name type="synonym">Candida zemplinina</name>
    <dbReference type="NCBI Taxonomy" id="1247836"/>
    <lineage>
        <taxon>Eukaryota</taxon>
        <taxon>Fungi</taxon>
        <taxon>Dikarya</taxon>
        <taxon>Ascomycota</taxon>
        <taxon>Saccharomycotina</taxon>
        <taxon>Dipodascomycetes</taxon>
        <taxon>Dipodascales</taxon>
        <taxon>Trichomonascaceae</taxon>
        <taxon>Starmerella</taxon>
    </lineage>
</organism>
<keyword evidence="10" id="KW-0472">Membrane</keyword>
<accession>A0AAV5RK45</accession>
<comment type="domain">
    <text evidence="12">The twin CX3C motif contains 4 conserved Cys residues that form 2 disulfide bonds in the mitochondrial intermembrane space.</text>
</comment>
<evidence type="ECO:0000256" key="7">
    <source>
        <dbReference type="ARBA" id="ARBA00022927"/>
    </source>
</evidence>
<gene>
    <name evidence="14" type="ORF">DASB73_024640</name>
</gene>
<comment type="similarity">
    <text evidence="2 12">Belongs to the small Tim family.</text>
</comment>
<evidence type="ECO:0000256" key="10">
    <source>
        <dbReference type="ARBA" id="ARBA00023136"/>
    </source>
</evidence>
<evidence type="ECO:0000256" key="5">
    <source>
        <dbReference type="ARBA" id="ARBA00022792"/>
    </source>
</evidence>
<dbReference type="PANTHER" id="PTHR11038:SF16">
    <property type="entry name" value="MITOCHONDRIAL IMPORT INNER MEMBRANE TRANSLOCASE SUBUNIT TIM10"/>
    <property type="match status" value="1"/>
</dbReference>
<evidence type="ECO:0000256" key="12">
    <source>
        <dbReference type="RuleBase" id="RU367043"/>
    </source>
</evidence>
<feature type="domain" description="Tim10-like" evidence="13">
    <location>
        <begin position="23"/>
        <end position="83"/>
    </location>
</feature>
<comment type="function">
    <text evidence="12">Mitochondrial intermembrane chaperone that participates in the import and insertion of some multi-pass transmembrane proteins into the mitochondrial inner membrane. Also required for the transfer of beta-barrel precursors from the TOM complex to the sorting and assembly machinery (SAM complex) of the outer membrane. Acts as a chaperone-like protein that protects the hydrophobic precursors from aggregation and guide them through the mitochondrial intermembrane space.</text>
</comment>
<keyword evidence="8 12" id="KW-0811">Translocation</keyword>
<keyword evidence="15" id="KW-1185">Reference proteome</keyword>
<keyword evidence="11 12" id="KW-1015">Disulfide bond</keyword>
<keyword evidence="9 12" id="KW-0496">Mitochondrion</keyword>
<dbReference type="Gene3D" id="1.10.287.810">
    <property type="entry name" value="Mitochondrial import inner membrane translocase subunit tim13 like domains"/>
    <property type="match status" value="1"/>
</dbReference>
<proteinExistence type="inferred from homology"/>
<sequence length="93" mass="10283">MSFLGLGGKPSGAAGAISRSKIESAETEIDTVADLFNRLIESCHKKCIQGYQEGDLSKQEGLCLDRCVYKYFEVNAKVGELMQSMGQQQFQNR</sequence>
<dbReference type="InterPro" id="IPR004217">
    <property type="entry name" value="Tim10-like"/>
</dbReference>
<dbReference type="GO" id="GO:0005743">
    <property type="term" value="C:mitochondrial inner membrane"/>
    <property type="evidence" value="ECO:0007669"/>
    <property type="project" value="UniProtKB-SubCell"/>
</dbReference>
<dbReference type="Pfam" id="PF02953">
    <property type="entry name" value="zf-Tim10_DDP"/>
    <property type="match status" value="1"/>
</dbReference>
<keyword evidence="6" id="KW-0862">Zinc</keyword>
<evidence type="ECO:0000256" key="1">
    <source>
        <dbReference type="ARBA" id="ARBA00004137"/>
    </source>
</evidence>
<dbReference type="EMBL" id="BTGC01000008">
    <property type="protein sequence ID" value="GMM51501.1"/>
    <property type="molecule type" value="Genomic_DNA"/>
</dbReference>
<evidence type="ECO:0000256" key="8">
    <source>
        <dbReference type="ARBA" id="ARBA00023010"/>
    </source>
</evidence>
<keyword evidence="12" id="KW-0143">Chaperone</keyword>
<evidence type="ECO:0000256" key="2">
    <source>
        <dbReference type="ARBA" id="ARBA00006720"/>
    </source>
</evidence>
<keyword evidence="3 12" id="KW-0813">Transport</keyword>
<dbReference type="PANTHER" id="PTHR11038">
    <property type="entry name" value="MITOCHONDRIAL IMPORT INNER MEMBRANE TRANSLOCASE SUBUNIT TIM10"/>
    <property type="match status" value="1"/>
</dbReference>
<evidence type="ECO:0000256" key="3">
    <source>
        <dbReference type="ARBA" id="ARBA00022448"/>
    </source>
</evidence>
<dbReference type="GO" id="GO:0015031">
    <property type="term" value="P:protein transport"/>
    <property type="evidence" value="ECO:0007669"/>
    <property type="project" value="UniProtKB-KW"/>
</dbReference>
<comment type="subcellular location">
    <subcellularLocation>
        <location evidence="1 12">Mitochondrion inner membrane</location>
        <topology evidence="1 12">Peripheral membrane protein</topology>
        <orientation evidence="1 12">Intermembrane side</orientation>
    </subcellularLocation>
</comment>
<keyword evidence="4" id="KW-0479">Metal-binding</keyword>
<dbReference type="InterPro" id="IPR035427">
    <property type="entry name" value="Tim10-like_dom_sf"/>
</dbReference>
<dbReference type="SUPFAM" id="SSF144122">
    <property type="entry name" value="Tim10-like"/>
    <property type="match status" value="1"/>
</dbReference>
<evidence type="ECO:0000256" key="6">
    <source>
        <dbReference type="ARBA" id="ARBA00022833"/>
    </source>
</evidence>
<evidence type="ECO:0000313" key="15">
    <source>
        <dbReference type="Proteomes" id="UP001362899"/>
    </source>
</evidence>
<evidence type="ECO:0000313" key="14">
    <source>
        <dbReference type="EMBL" id="GMM51501.1"/>
    </source>
</evidence>
<keyword evidence="7 12" id="KW-0653">Protein transport</keyword>
<evidence type="ECO:0000256" key="11">
    <source>
        <dbReference type="ARBA" id="ARBA00023157"/>
    </source>
</evidence>
<comment type="subunit">
    <text evidence="12">Heterohexamer.</text>
</comment>
<keyword evidence="5 12" id="KW-0999">Mitochondrion inner membrane</keyword>